<dbReference type="InterPro" id="IPR038770">
    <property type="entry name" value="Na+/solute_symporter_sf"/>
</dbReference>
<feature type="transmembrane region" description="Helical" evidence="5">
    <location>
        <begin position="7"/>
        <end position="26"/>
    </location>
</feature>
<dbReference type="RefSeq" id="WP_142935739.1">
    <property type="nucleotide sequence ID" value="NZ_FXTM01000015.1"/>
</dbReference>
<dbReference type="PANTHER" id="PTHR10361:SF28">
    <property type="entry name" value="P3 PROTEIN-RELATED"/>
    <property type="match status" value="1"/>
</dbReference>
<dbReference type="AlphaFoldDB" id="A0A521CV42"/>
<feature type="transmembrane region" description="Helical" evidence="5">
    <location>
        <begin position="119"/>
        <end position="137"/>
    </location>
</feature>
<dbReference type="InterPro" id="IPR004710">
    <property type="entry name" value="Bilac:Na_transpt"/>
</dbReference>
<feature type="transmembrane region" description="Helical" evidence="5">
    <location>
        <begin position="62"/>
        <end position="86"/>
    </location>
</feature>
<gene>
    <name evidence="6" type="ORF">SAMN06269117_11539</name>
</gene>
<dbReference type="PANTHER" id="PTHR10361">
    <property type="entry name" value="SODIUM-BILE ACID COTRANSPORTER"/>
    <property type="match status" value="1"/>
</dbReference>
<keyword evidence="3 5" id="KW-1133">Transmembrane helix</keyword>
<feature type="transmembrane region" description="Helical" evidence="5">
    <location>
        <begin position="157"/>
        <end position="177"/>
    </location>
</feature>
<dbReference type="OrthoDB" id="9806785at2"/>
<dbReference type="EMBL" id="FXTM01000015">
    <property type="protein sequence ID" value="SMO63327.1"/>
    <property type="molecule type" value="Genomic_DNA"/>
</dbReference>
<dbReference type="Pfam" id="PF01758">
    <property type="entry name" value="SBF"/>
    <property type="match status" value="1"/>
</dbReference>
<sequence length="317" mass="34868">MGTISNFLWLWVLIIVPIALTFPFLFHPLKSVIKPLLGSVILSMGLTLKPSDFKEVFKRPKIVLIGILTQYSVMPFLGFIIGLILFKELSNLFLAGQVLTGSCPTGVVSNVYNFLAGSNLALSLSLSGVNTIVSPVLTPLLTKFLVGKAVNVDAVKLFFDMVQITLLPVLLGILINSKFESEVEKIKEFLPAYSTIVVVLIVGYVVSAGYGRILSLPLKSFELLFLASLFHLLFGFWLGYVIPRLLGVPKVERITISIETAMQNSGLAAVLAVSHWGALSALPAVFYSVVQNLIGPFVVKLFNWMIERERREDPPKD</sequence>
<protein>
    <submittedName>
        <fullName evidence="6">Bile acid:Na+ symporter, BASS family</fullName>
    </submittedName>
</protein>
<proteinExistence type="predicted"/>
<reference evidence="6 7" key="1">
    <citation type="submission" date="2017-05" db="EMBL/GenBank/DDBJ databases">
        <authorList>
            <person name="Varghese N."/>
            <person name="Submissions S."/>
        </authorList>
    </citation>
    <scope>NUCLEOTIDE SEQUENCE [LARGE SCALE GENOMIC DNA]</scope>
    <source>
        <strain evidence="6 7">DSM 16304</strain>
    </source>
</reference>
<evidence type="ECO:0000313" key="6">
    <source>
        <dbReference type="EMBL" id="SMO63327.1"/>
    </source>
</evidence>
<evidence type="ECO:0000256" key="3">
    <source>
        <dbReference type="ARBA" id="ARBA00022989"/>
    </source>
</evidence>
<keyword evidence="2 5" id="KW-0812">Transmembrane</keyword>
<evidence type="ECO:0000256" key="1">
    <source>
        <dbReference type="ARBA" id="ARBA00004141"/>
    </source>
</evidence>
<accession>A0A521CV42</accession>
<feature type="transmembrane region" description="Helical" evidence="5">
    <location>
        <begin position="223"/>
        <end position="242"/>
    </location>
</feature>
<evidence type="ECO:0000256" key="4">
    <source>
        <dbReference type="ARBA" id="ARBA00023136"/>
    </source>
</evidence>
<name>A0A521CV42_9BACT</name>
<evidence type="ECO:0000313" key="7">
    <source>
        <dbReference type="Proteomes" id="UP000317315"/>
    </source>
</evidence>
<evidence type="ECO:0000256" key="5">
    <source>
        <dbReference type="SAM" id="Phobius"/>
    </source>
</evidence>
<comment type="subcellular location">
    <subcellularLocation>
        <location evidence="1">Membrane</location>
        <topology evidence="1">Multi-pass membrane protein</topology>
    </subcellularLocation>
</comment>
<dbReference type="Proteomes" id="UP000317315">
    <property type="component" value="Unassembled WGS sequence"/>
</dbReference>
<evidence type="ECO:0000256" key="2">
    <source>
        <dbReference type="ARBA" id="ARBA00022692"/>
    </source>
</evidence>
<organism evidence="6 7">
    <name type="scientific">Balnearium lithotrophicum</name>
    <dbReference type="NCBI Taxonomy" id="223788"/>
    <lineage>
        <taxon>Bacteria</taxon>
        <taxon>Pseudomonadati</taxon>
        <taxon>Aquificota</taxon>
        <taxon>Aquificia</taxon>
        <taxon>Desulfurobacteriales</taxon>
        <taxon>Desulfurobacteriaceae</taxon>
        <taxon>Balnearium</taxon>
    </lineage>
</organism>
<keyword evidence="4 5" id="KW-0472">Membrane</keyword>
<dbReference type="GO" id="GO:0016020">
    <property type="term" value="C:membrane"/>
    <property type="evidence" value="ECO:0007669"/>
    <property type="project" value="UniProtKB-SubCell"/>
</dbReference>
<keyword evidence="7" id="KW-1185">Reference proteome</keyword>
<feature type="transmembrane region" description="Helical" evidence="5">
    <location>
        <begin position="189"/>
        <end position="211"/>
    </location>
</feature>
<dbReference type="InterPro" id="IPR002657">
    <property type="entry name" value="BilAc:Na_symport/Acr3"/>
</dbReference>
<dbReference type="Gene3D" id="1.20.1530.20">
    <property type="match status" value="1"/>
</dbReference>